<gene>
    <name evidence="18" type="ORF">UBAL3_95950029</name>
</gene>
<dbReference type="InterPro" id="IPR004570">
    <property type="entry name" value="Phosphatidylglycerol_P_synth"/>
</dbReference>
<feature type="transmembrane region" description="Helical" evidence="17">
    <location>
        <begin position="7"/>
        <end position="25"/>
    </location>
</feature>
<dbReference type="InterPro" id="IPR000462">
    <property type="entry name" value="CDP-OH_P_trans"/>
</dbReference>
<comment type="subcellular location">
    <subcellularLocation>
        <location evidence="1">Membrane</location>
        <topology evidence="1">Multi-pass membrane protein</topology>
    </subcellularLocation>
</comment>
<evidence type="ECO:0000256" key="14">
    <source>
        <dbReference type="ARBA" id="ARBA00048586"/>
    </source>
</evidence>
<dbReference type="InterPro" id="IPR043130">
    <property type="entry name" value="CDP-OH_PTrfase_TM_dom"/>
</dbReference>
<keyword evidence="13" id="KW-1208">Phospholipid metabolism</keyword>
<evidence type="ECO:0000256" key="8">
    <source>
        <dbReference type="ARBA" id="ARBA00022692"/>
    </source>
</evidence>
<comment type="similarity">
    <text evidence="3 16">Belongs to the CDP-alcohol phosphatidyltransferase class-I family.</text>
</comment>
<comment type="pathway">
    <text evidence="2">Phospholipid metabolism; phosphatidylglycerol biosynthesis; phosphatidylglycerol from CDP-diacylglycerol: step 1/2.</text>
</comment>
<dbReference type="Proteomes" id="UP000009374">
    <property type="component" value="Unassembled WGS sequence"/>
</dbReference>
<proteinExistence type="inferred from homology"/>
<name>C6I0T0_9BACT</name>
<keyword evidence="9 17" id="KW-1133">Transmembrane helix</keyword>
<evidence type="ECO:0000256" key="9">
    <source>
        <dbReference type="ARBA" id="ARBA00022989"/>
    </source>
</evidence>
<evidence type="ECO:0000256" key="5">
    <source>
        <dbReference type="ARBA" id="ARBA00014944"/>
    </source>
</evidence>
<dbReference type="PIRSF" id="PIRSF000847">
    <property type="entry name" value="Phos_ph_gly_syn"/>
    <property type="match status" value="1"/>
</dbReference>
<evidence type="ECO:0000256" key="4">
    <source>
        <dbReference type="ARBA" id="ARBA00013170"/>
    </source>
</evidence>
<organism evidence="18 19">
    <name type="scientific">Leptospirillum ferrodiazotrophum</name>
    <dbReference type="NCBI Taxonomy" id="412449"/>
    <lineage>
        <taxon>Bacteria</taxon>
        <taxon>Pseudomonadati</taxon>
        <taxon>Nitrospirota</taxon>
        <taxon>Nitrospiria</taxon>
        <taxon>Nitrospirales</taxon>
        <taxon>Nitrospiraceae</taxon>
        <taxon>Leptospirillum</taxon>
    </lineage>
</organism>
<keyword evidence="7 16" id="KW-0808">Transferase</keyword>
<dbReference type="Gene3D" id="1.20.120.1760">
    <property type="match status" value="1"/>
</dbReference>
<evidence type="ECO:0000256" key="15">
    <source>
        <dbReference type="NCBIfam" id="TIGR00560"/>
    </source>
</evidence>
<dbReference type="InterPro" id="IPR048254">
    <property type="entry name" value="CDP_ALCOHOL_P_TRANSF_CS"/>
</dbReference>
<feature type="transmembrane region" description="Helical" evidence="17">
    <location>
        <begin position="156"/>
        <end position="182"/>
    </location>
</feature>
<evidence type="ECO:0000313" key="18">
    <source>
        <dbReference type="EMBL" id="EES51530.1"/>
    </source>
</evidence>
<dbReference type="InterPro" id="IPR050324">
    <property type="entry name" value="CDP-alcohol_PTase-I"/>
</dbReference>
<evidence type="ECO:0000256" key="3">
    <source>
        <dbReference type="ARBA" id="ARBA00010441"/>
    </source>
</evidence>
<keyword evidence="11 17" id="KW-0472">Membrane</keyword>
<reference evidence="18 19" key="1">
    <citation type="journal article" date="2009" name="Appl. Environ. Microbiol.">
        <title>Community genomic and proteomic analyses of chemoautotrophic iron-oxidizing "Leptospirillum rubarum" (Group II) and "Leptospirillum ferrodiazotrophum" (Group III) bacteria in acid mine drainage biofilms.</title>
        <authorList>
            <person name="Goltsman D.S."/>
            <person name="Denef V.J."/>
            <person name="Singer S.W."/>
            <person name="VerBerkmoes N.C."/>
            <person name="Lefsrud M."/>
            <person name="Mueller R.S."/>
            <person name="Dick G.J."/>
            <person name="Sun C.L."/>
            <person name="Wheeler K.E."/>
            <person name="Zemla A."/>
            <person name="Baker B.J."/>
            <person name="Hauser L."/>
            <person name="Land M."/>
            <person name="Shah M.B."/>
            <person name="Thelen M.P."/>
            <person name="Hettich R.L."/>
            <person name="Banfield J.F."/>
        </authorList>
    </citation>
    <scope>NUCLEOTIDE SEQUENCE [LARGE SCALE GENOMIC DNA]</scope>
</reference>
<keyword evidence="8 17" id="KW-0812">Transmembrane</keyword>
<dbReference type="NCBIfam" id="TIGR00560">
    <property type="entry name" value="pgsA"/>
    <property type="match status" value="1"/>
</dbReference>
<comment type="catalytic activity">
    <reaction evidence="14">
        <text>a CDP-1,2-diacyl-sn-glycerol + sn-glycerol 3-phosphate = a 1,2-diacyl-sn-glycero-3-phospho-(1'-sn-glycero-3'-phosphate) + CMP + H(+)</text>
        <dbReference type="Rhea" id="RHEA:12593"/>
        <dbReference type="ChEBI" id="CHEBI:15378"/>
        <dbReference type="ChEBI" id="CHEBI:57597"/>
        <dbReference type="ChEBI" id="CHEBI:58332"/>
        <dbReference type="ChEBI" id="CHEBI:60110"/>
        <dbReference type="ChEBI" id="CHEBI:60377"/>
        <dbReference type="EC" id="2.7.8.5"/>
    </reaction>
</comment>
<keyword evidence="10" id="KW-0443">Lipid metabolism</keyword>
<dbReference type="GO" id="GO:0016020">
    <property type="term" value="C:membrane"/>
    <property type="evidence" value="ECO:0007669"/>
    <property type="project" value="UniProtKB-SubCell"/>
</dbReference>
<dbReference type="EMBL" id="GG693888">
    <property type="protein sequence ID" value="EES51530.1"/>
    <property type="molecule type" value="Genomic_DNA"/>
</dbReference>
<evidence type="ECO:0000256" key="10">
    <source>
        <dbReference type="ARBA" id="ARBA00023098"/>
    </source>
</evidence>
<feature type="transmembrane region" description="Helical" evidence="17">
    <location>
        <begin position="31"/>
        <end position="51"/>
    </location>
</feature>
<evidence type="ECO:0000256" key="7">
    <source>
        <dbReference type="ARBA" id="ARBA00022679"/>
    </source>
</evidence>
<dbReference type="EC" id="2.7.8.5" evidence="4 15"/>
<keyword evidence="12" id="KW-0594">Phospholipid biosynthesis</keyword>
<dbReference type="GO" id="GO:0046474">
    <property type="term" value="P:glycerophospholipid biosynthetic process"/>
    <property type="evidence" value="ECO:0007669"/>
    <property type="project" value="TreeGrafter"/>
</dbReference>
<evidence type="ECO:0000256" key="13">
    <source>
        <dbReference type="ARBA" id="ARBA00023264"/>
    </source>
</evidence>
<evidence type="ECO:0000256" key="12">
    <source>
        <dbReference type="ARBA" id="ARBA00023209"/>
    </source>
</evidence>
<accession>C6I0T0</accession>
<evidence type="ECO:0000256" key="16">
    <source>
        <dbReference type="RuleBase" id="RU003750"/>
    </source>
</evidence>
<dbReference type="PANTHER" id="PTHR14269">
    <property type="entry name" value="CDP-DIACYLGLYCEROL--GLYCEROL-3-PHOSPHATE 3-PHOSPHATIDYLTRANSFERASE-RELATED"/>
    <property type="match status" value="1"/>
</dbReference>
<keyword evidence="6" id="KW-0444">Lipid biosynthesis</keyword>
<evidence type="ECO:0000256" key="1">
    <source>
        <dbReference type="ARBA" id="ARBA00004141"/>
    </source>
</evidence>
<evidence type="ECO:0000313" key="19">
    <source>
        <dbReference type="Proteomes" id="UP000009374"/>
    </source>
</evidence>
<dbReference type="PROSITE" id="PS00379">
    <property type="entry name" value="CDP_ALCOHOL_P_TRANSF"/>
    <property type="match status" value="1"/>
</dbReference>
<sequence length="190" mass="20649">MLNLANVITLARIFLIPAVIVFDHSPKAGPSPIAATLFVIASLTDLVDGYVARRFNQVTSMGKLLDPIADKILVSSVLILLVGHGLLPPLLAIVIVAREFAVSGLRQVAATQGIVIPAETSGKVKMAFQTISIALLLDNNRHLKIPGTNLLLNFHWIGLLAFWVAIILAIVSGIQYLLWYIWVTDREGPR</sequence>
<dbReference type="PANTHER" id="PTHR14269:SF62">
    <property type="entry name" value="CDP-DIACYLGLYCEROL--GLYCEROL-3-PHOSPHATE 3-PHOSPHATIDYLTRANSFERASE 1, CHLOROPLASTIC"/>
    <property type="match status" value="1"/>
</dbReference>
<dbReference type="GO" id="GO:0008444">
    <property type="term" value="F:CDP-diacylglycerol-glycerol-3-phosphate 3-phosphatidyltransferase activity"/>
    <property type="evidence" value="ECO:0007669"/>
    <property type="project" value="UniProtKB-UniRule"/>
</dbReference>
<evidence type="ECO:0000256" key="2">
    <source>
        <dbReference type="ARBA" id="ARBA00005042"/>
    </source>
</evidence>
<evidence type="ECO:0000256" key="6">
    <source>
        <dbReference type="ARBA" id="ARBA00022516"/>
    </source>
</evidence>
<protein>
    <recommendedName>
        <fullName evidence="5 15">CDP-diacylglycerol--glycerol-3-phosphate 3-phosphatidyltransferase</fullName>
        <ecNumber evidence="4 15">2.7.8.5</ecNumber>
    </recommendedName>
</protein>
<evidence type="ECO:0000256" key="11">
    <source>
        <dbReference type="ARBA" id="ARBA00023136"/>
    </source>
</evidence>
<keyword evidence="19" id="KW-1185">Reference proteome</keyword>
<evidence type="ECO:0000256" key="17">
    <source>
        <dbReference type="SAM" id="Phobius"/>
    </source>
</evidence>
<dbReference type="Pfam" id="PF01066">
    <property type="entry name" value="CDP-OH_P_transf"/>
    <property type="match status" value="1"/>
</dbReference>
<dbReference type="AlphaFoldDB" id="C6I0T0"/>
<feature type="transmembrane region" description="Helical" evidence="17">
    <location>
        <begin position="72"/>
        <end position="97"/>
    </location>
</feature>